<dbReference type="Pfam" id="PF03946">
    <property type="entry name" value="Ribosomal_L11_N"/>
    <property type="match status" value="1"/>
</dbReference>
<evidence type="ECO:0000259" key="9">
    <source>
        <dbReference type="Pfam" id="PF03946"/>
    </source>
</evidence>
<dbReference type="GO" id="GO:0015934">
    <property type="term" value="C:large ribosomal subunit"/>
    <property type="evidence" value="ECO:0007669"/>
    <property type="project" value="TreeGrafter"/>
</dbReference>
<dbReference type="InterPro" id="IPR036796">
    <property type="entry name" value="Ribosomal_uL11_N_sf"/>
</dbReference>
<dbReference type="SMART" id="SM00649">
    <property type="entry name" value="RL11"/>
    <property type="match status" value="1"/>
</dbReference>
<dbReference type="NCBIfam" id="NF002232">
    <property type="entry name" value="PRK01143.1"/>
    <property type="match status" value="1"/>
</dbReference>
<dbReference type="InterPro" id="IPR020783">
    <property type="entry name" value="Ribosomal_uL11_C"/>
</dbReference>
<comment type="function">
    <text evidence="6">Forms part of the ribosomal stalk which helps the ribosome interact with GTP-bound translation factors.</text>
</comment>
<reference evidence="10 11" key="1">
    <citation type="submission" date="2017-03" db="EMBL/GenBank/DDBJ databases">
        <title>Genome sequence of Methanobrevibacter thaueri.</title>
        <authorList>
            <person name="Poehlein A."/>
            <person name="Seedorf H."/>
            <person name="Daniel R."/>
        </authorList>
    </citation>
    <scope>NUCLEOTIDE SEQUENCE [LARGE SCALE GENOMIC DNA]</scope>
    <source>
        <strain evidence="10 11">DSM 11995</strain>
    </source>
</reference>
<evidence type="ECO:0000313" key="10">
    <source>
        <dbReference type="EMBL" id="PWB85606.1"/>
    </source>
</evidence>
<comment type="subunit">
    <text evidence="6">Part of the ribosomal stalk of the 50S ribosomal subunit. Interacts with L10 and the large rRNA to form the base of the stalk. L10 forms an elongated spine to which L12 dimers bind in a sequential fashion forming a multimeric L10(L12)X complex.</text>
</comment>
<dbReference type="GO" id="GO:0070180">
    <property type="term" value="F:large ribosomal subunit rRNA binding"/>
    <property type="evidence" value="ECO:0007669"/>
    <property type="project" value="UniProtKB-UniRule"/>
</dbReference>
<evidence type="ECO:0000256" key="2">
    <source>
        <dbReference type="ARBA" id="ARBA00022730"/>
    </source>
</evidence>
<evidence type="ECO:0000256" key="7">
    <source>
        <dbReference type="RuleBase" id="RU003978"/>
    </source>
</evidence>
<dbReference type="SUPFAM" id="SSF54747">
    <property type="entry name" value="Ribosomal L11/L12e N-terminal domain"/>
    <property type="match status" value="1"/>
</dbReference>
<gene>
    <name evidence="10" type="primary">rplK</name>
    <name evidence="6" type="synonym">rpl11</name>
    <name evidence="10" type="ORF">MBBTH_16430</name>
</gene>
<feature type="domain" description="Large ribosomal subunit protein uL11 C-terminal" evidence="8">
    <location>
        <begin position="70"/>
        <end position="137"/>
    </location>
</feature>
<comment type="caution">
    <text evidence="10">The sequence shown here is derived from an EMBL/GenBank/DDBJ whole genome shotgun (WGS) entry which is preliminary data.</text>
</comment>
<comment type="similarity">
    <text evidence="1 6 7">Belongs to the universal ribosomal protein uL11 family.</text>
</comment>
<dbReference type="PANTHER" id="PTHR11661">
    <property type="entry name" value="60S RIBOSOMAL PROTEIN L12"/>
    <property type="match status" value="1"/>
</dbReference>
<evidence type="ECO:0000256" key="6">
    <source>
        <dbReference type="HAMAP-Rule" id="MF_00736"/>
    </source>
</evidence>
<feature type="domain" description="Large ribosomal subunit protein uL11 N-terminal" evidence="9">
    <location>
        <begin position="6"/>
        <end position="60"/>
    </location>
</feature>
<dbReference type="InterPro" id="IPR000911">
    <property type="entry name" value="Ribosomal_uL11"/>
</dbReference>
<dbReference type="GO" id="GO:0003735">
    <property type="term" value="F:structural constituent of ribosome"/>
    <property type="evidence" value="ECO:0007669"/>
    <property type="project" value="InterPro"/>
</dbReference>
<organism evidence="10 11">
    <name type="scientific">Methanobrevibacter thaueri</name>
    <dbReference type="NCBI Taxonomy" id="190975"/>
    <lineage>
        <taxon>Archaea</taxon>
        <taxon>Methanobacteriati</taxon>
        <taxon>Methanobacteriota</taxon>
        <taxon>Methanomada group</taxon>
        <taxon>Methanobacteria</taxon>
        <taxon>Methanobacteriales</taxon>
        <taxon>Methanobacteriaceae</taxon>
        <taxon>Methanobrevibacter</taxon>
    </lineage>
</organism>
<evidence type="ECO:0000259" key="8">
    <source>
        <dbReference type="Pfam" id="PF00298"/>
    </source>
</evidence>
<dbReference type="Gene3D" id="3.30.1550.10">
    <property type="entry name" value="Ribosomal protein L11/L12, N-terminal domain"/>
    <property type="match status" value="1"/>
</dbReference>
<evidence type="ECO:0000256" key="5">
    <source>
        <dbReference type="ARBA" id="ARBA00023274"/>
    </source>
</evidence>
<evidence type="ECO:0000256" key="3">
    <source>
        <dbReference type="ARBA" id="ARBA00022884"/>
    </source>
</evidence>
<dbReference type="EMBL" id="MZGS01000026">
    <property type="protein sequence ID" value="PWB85606.1"/>
    <property type="molecule type" value="Genomic_DNA"/>
</dbReference>
<keyword evidence="11" id="KW-1185">Reference proteome</keyword>
<evidence type="ECO:0000313" key="11">
    <source>
        <dbReference type="Proteomes" id="UP000251717"/>
    </source>
</evidence>
<keyword evidence="2 6" id="KW-0699">rRNA-binding</keyword>
<dbReference type="Proteomes" id="UP000251717">
    <property type="component" value="Unassembled WGS sequence"/>
</dbReference>
<dbReference type="CDD" id="cd00349">
    <property type="entry name" value="Ribosomal_L11"/>
    <property type="match status" value="1"/>
</dbReference>
<keyword evidence="5 6" id="KW-0687">Ribonucleoprotein</keyword>
<dbReference type="HAMAP" id="MF_00736">
    <property type="entry name" value="Ribosomal_uL11"/>
    <property type="match status" value="1"/>
</dbReference>
<evidence type="ECO:0000256" key="1">
    <source>
        <dbReference type="ARBA" id="ARBA00010537"/>
    </source>
</evidence>
<dbReference type="OrthoDB" id="8842at2157"/>
<proteinExistence type="inferred from homology"/>
<dbReference type="InterPro" id="IPR020784">
    <property type="entry name" value="Ribosomal_uL11_N"/>
</dbReference>
<evidence type="ECO:0000256" key="4">
    <source>
        <dbReference type="ARBA" id="ARBA00022980"/>
    </source>
</evidence>
<dbReference type="InterPro" id="IPR036769">
    <property type="entry name" value="Ribosomal_uL11_C_sf"/>
</dbReference>
<dbReference type="RefSeq" id="WP_116592559.1">
    <property type="nucleotide sequence ID" value="NZ_MZGS01000026.1"/>
</dbReference>
<dbReference type="AlphaFoldDB" id="A0A315XM43"/>
<protein>
    <recommendedName>
        <fullName evidence="6">Large ribosomal subunit protein uL11</fullName>
    </recommendedName>
</protein>
<sequence>MAKDTVEVLIEGGTATPGPPLGPALGPLGINMMQVVEEINKKSADFAGMKVPVIISVDRDTKDFEIEIGTPPTTALIMEELGIEKASHEPGLDIVNDLPIEAALKITRMKFDSLLSNDYKAGIKEVMGTCVSMGLSVDGKDPREAQKDVDAGVYDDILSE</sequence>
<dbReference type="GO" id="GO:0006412">
    <property type="term" value="P:translation"/>
    <property type="evidence" value="ECO:0007669"/>
    <property type="project" value="UniProtKB-UniRule"/>
</dbReference>
<dbReference type="Pfam" id="PF00298">
    <property type="entry name" value="Ribosomal_L11"/>
    <property type="match status" value="1"/>
</dbReference>
<dbReference type="PROSITE" id="PS00359">
    <property type="entry name" value="RIBOSOMAL_L11"/>
    <property type="match status" value="1"/>
</dbReference>
<name>A0A315XM43_9EURY</name>
<dbReference type="SUPFAM" id="SSF46906">
    <property type="entry name" value="Ribosomal protein L11, C-terminal domain"/>
    <property type="match status" value="1"/>
</dbReference>
<accession>A0A315XM43</accession>
<dbReference type="InterPro" id="IPR020785">
    <property type="entry name" value="Ribosomal_uL11_CS"/>
</dbReference>
<dbReference type="Gene3D" id="1.10.10.250">
    <property type="entry name" value="Ribosomal protein L11, C-terminal domain"/>
    <property type="match status" value="1"/>
</dbReference>
<dbReference type="PANTHER" id="PTHR11661:SF1">
    <property type="entry name" value="LARGE RIBOSOMAL SUBUNIT PROTEIN UL11M"/>
    <property type="match status" value="1"/>
</dbReference>
<keyword evidence="4 6" id="KW-0689">Ribosomal protein</keyword>
<keyword evidence="3 6" id="KW-0694">RNA-binding</keyword>
<dbReference type="FunFam" id="3.30.1550.10:FF:000007">
    <property type="entry name" value="50S ribosomal protein L11"/>
    <property type="match status" value="1"/>
</dbReference>